<dbReference type="Gene3D" id="3.40.1500.10">
    <property type="entry name" value="Coproporphyrinogen III oxidase, aerobic"/>
    <property type="match status" value="1"/>
</dbReference>
<feature type="binding site" evidence="7">
    <location>
        <position position="181"/>
    </location>
    <ligand>
        <name>a divalent metal cation</name>
        <dbReference type="ChEBI" id="CHEBI:60240"/>
    </ligand>
</feature>
<gene>
    <name evidence="7 8" type="primary">hemF</name>
    <name evidence="8" type="ORF">GV368_01390</name>
</gene>
<dbReference type="InterPro" id="IPR018375">
    <property type="entry name" value="Coprogen_oxidase_CS"/>
</dbReference>
<evidence type="ECO:0000256" key="7">
    <source>
        <dbReference type="HAMAP-Rule" id="MF_00333"/>
    </source>
</evidence>
<dbReference type="SUPFAM" id="SSF102886">
    <property type="entry name" value="Coproporphyrinogen III oxidase"/>
    <property type="match status" value="1"/>
</dbReference>
<comment type="subcellular location">
    <subcellularLocation>
        <location evidence="7">Cytoplasm</location>
    </subcellularLocation>
</comment>
<dbReference type="PIRSF" id="PIRSF000166">
    <property type="entry name" value="Coproporphyri_ox"/>
    <property type="match status" value="1"/>
</dbReference>
<evidence type="ECO:0000256" key="2">
    <source>
        <dbReference type="ARBA" id="ARBA00010644"/>
    </source>
</evidence>
<evidence type="ECO:0000256" key="4">
    <source>
        <dbReference type="ARBA" id="ARBA00023002"/>
    </source>
</evidence>
<feature type="binding site" evidence="7">
    <location>
        <position position="149"/>
    </location>
    <ligand>
        <name>a divalent metal cation</name>
        <dbReference type="ChEBI" id="CHEBI:60240"/>
    </ligand>
</feature>
<feature type="active site" description="Proton donor" evidence="7">
    <location>
        <position position="110"/>
    </location>
</feature>
<evidence type="ECO:0000256" key="3">
    <source>
        <dbReference type="ARBA" id="ARBA00011738"/>
    </source>
</evidence>
<keyword evidence="5 7" id="KW-0350">Heme biosynthesis</keyword>
<evidence type="ECO:0000256" key="5">
    <source>
        <dbReference type="ARBA" id="ARBA00023133"/>
    </source>
</evidence>
<evidence type="ECO:0000313" key="8">
    <source>
        <dbReference type="EMBL" id="NMH15784.1"/>
    </source>
</evidence>
<comment type="catalytic activity">
    <reaction evidence="7">
        <text>coproporphyrinogen III + O2 + 2 H(+) = protoporphyrinogen IX + 2 CO2 + 2 H2O</text>
        <dbReference type="Rhea" id="RHEA:18257"/>
        <dbReference type="ChEBI" id="CHEBI:15377"/>
        <dbReference type="ChEBI" id="CHEBI:15378"/>
        <dbReference type="ChEBI" id="CHEBI:15379"/>
        <dbReference type="ChEBI" id="CHEBI:16526"/>
        <dbReference type="ChEBI" id="CHEBI:57307"/>
        <dbReference type="ChEBI" id="CHEBI:57309"/>
        <dbReference type="EC" id="1.3.3.3"/>
    </reaction>
</comment>
<feature type="binding site" evidence="7">
    <location>
        <position position="100"/>
    </location>
    <ligand>
        <name>a divalent metal cation</name>
        <dbReference type="ChEBI" id="CHEBI:60240"/>
    </ligand>
</feature>
<evidence type="ECO:0000256" key="6">
    <source>
        <dbReference type="ARBA" id="ARBA00023244"/>
    </source>
</evidence>
<name>A0ABX1QK27_9PROT</name>
<dbReference type="PRINTS" id="PR00073">
    <property type="entry name" value="COPRGNOXDASE"/>
</dbReference>
<comment type="caution">
    <text evidence="8">The sequence shown here is derived from an EMBL/GenBank/DDBJ whole genome shotgun (WGS) entry which is preliminary data.</text>
</comment>
<feature type="binding site" evidence="7">
    <location>
        <position position="96"/>
    </location>
    <ligand>
        <name>substrate</name>
    </ligand>
</feature>
<dbReference type="InterPro" id="IPR036406">
    <property type="entry name" value="Coprogen_oxidase_aer_sf"/>
</dbReference>
<dbReference type="Pfam" id="PF01218">
    <property type="entry name" value="Coprogen_oxidas"/>
    <property type="match status" value="1"/>
</dbReference>
<keyword evidence="7" id="KW-0963">Cytoplasm</keyword>
<dbReference type="RefSeq" id="WP_169114813.1">
    <property type="nucleotide sequence ID" value="NZ_JAAAUB010000001.1"/>
</dbReference>
<keyword evidence="9" id="KW-1185">Reference proteome</keyword>
<feature type="binding site" evidence="7">
    <location>
        <begin position="112"/>
        <end position="114"/>
    </location>
    <ligand>
        <name>substrate</name>
    </ligand>
</feature>
<comment type="pathway">
    <text evidence="1 7">Porphyrin-containing compound metabolism; protoporphyrin-IX biosynthesis; protoporphyrinogen-IX from coproporphyrinogen-III (O2 route): step 1/1.</text>
</comment>
<keyword evidence="7" id="KW-0479">Metal-binding</keyword>
<dbReference type="InterPro" id="IPR001260">
    <property type="entry name" value="Coprogen_oxidase_aer"/>
</dbReference>
<feature type="site" description="Important for dimerization" evidence="7">
    <location>
        <position position="181"/>
    </location>
</feature>
<organism evidence="8 9">
    <name type="scientific">Tepidiphilus baoligensis</name>
    <dbReference type="NCBI Taxonomy" id="2698687"/>
    <lineage>
        <taxon>Bacteria</taxon>
        <taxon>Pseudomonadati</taxon>
        <taxon>Pseudomonadota</taxon>
        <taxon>Hydrogenophilia</taxon>
        <taxon>Hydrogenophilales</taxon>
        <taxon>Hydrogenophilaceae</taxon>
        <taxon>Tepidiphilus</taxon>
    </lineage>
</organism>
<comment type="subunit">
    <text evidence="3 7">Homodimer.</text>
</comment>
<keyword evidence="6 7" id="KW-0627">Porphyrin biosynthesis</keyword>
<dbReference type="PANTHER" id="PTHR10755:SF0">
    <property type="entry name" value="OXYGEN-DEPENDENT COPROPORPHYRINOGEN-III OXIDASE, MITOCHONDRIAL"/>
    <property type="match status" value="1"/>
</dbReference>
<dbReference type="GO" id="GO:0004109">
    <property type="term" value="F:coproporphyrinogen oxidase activity"/>
    <property type="evidence" value="ECO:0007669"/>
    <property type="project" value="UniProtKB-EC"/>
</dbReference>
<dbReference type="NCBIfam" id="NF003727">
    <property type="entry name" value="PRK05330.1"/>
    <property type="match status" value="1"/>
</dbReference>
<dbReference type="Proteomes" id="UP000669605">
    <property type="component" value="Unassembled WGS sequence"/>
</dbReference>
<keyword evidence="4 7" id="KW-0560">Oxidoreductase</keyword>
<dbReference type="PANTHER" id="PTHR10755">
    <property type="entry name" value="COPROPORPHYRINOGEN III OXIDASE, MITOCHONDRIAL"/>
    <property type="match status" value="1"/>
</dbReference>
<comment type="cofactor">
    <cofactor evidence="7">
        <name>a divalent metal cation</name>
        <dbReference type="ChEBI" id="CHEBI:60240"/>
    </cofactor>
</comment>
<proteinExistence type="inferred from homology"/>
<dbReference type="PROSITE" id="PS01021">
    <property type="entry name" value="COPROGEN_OXIDASE"/>
    <property type="match status" value="1"/>
</dbReference>
<dbReference type="HAMAP" id="MF_00333">
    <property type="entry name" value="Coprogen_oxidas"/>
    <property type="match status" value="1"/>
</dbReference>
<feature type="binding site" evidence="7">
    <location>
        <position position="110"/>
    </location>
    <ligand>
        <name>a divalent metal cation</name>
        <dbReference type="ChEBI" id="CHEBI:60240"/>
    </ligand>
</feature>
<feature type="binding site" evidence="7">
    <location>
        <begin position="267"/>
        <end position="269"/>
    </location>
    <ligand>
        <name>substrate</name>
    </ligand>
</feature>
<accession>A0ABX1QK27</accession>
<protein>
    <recommendedName>
        <fullName evidence="7">Oxygen-dependent coproporphyrinogen-III oxidase</fullName>
        <shortName evidence="7">CPO</shortName>
        <shortName evidence="7">Coprogen oxidase</shortName>
        <shortName evidence="7">Coproporphyrinogenase</shortName>
        <ecNumber evidence="7">1.3.3.3</ecNumber>
    </recommendedName>
</protein>
<dbReference type="EMBL" id="JAAAUB010000001">
    <property type="protein sequence ID" value="NMH15784.1"/>
    <property type="molecule type" value="Genomic_DNA"/>
</dbReference>
<evidence type="ECO:0000313" key="9">
    <source>
        <dbReference type="Proteomes" id="UP000669605"/>
    </source>
</evidence>
<sequence length="320" mass="36114">MTPDTAAIRDHFLALQARIVAALARIDGRPFREDRWERPQGEALVGDGVSCITEDGPVLERGGVNFSHVRGASLPPSASARRPELAGRAFEALGVSLVLHPRNPYCPTVHLNVRAFVATAEGLPPVWWFGGGMDLTPYYPFVEDITHFHRACRDAVLGAGFDEAHYRHYKRWCDEYFYLKHRNEPRGVGGLFFDDLGADGTIPFASAWRLTQAVGDAFLPAYLPLLERRLAHPYGERERDFQAYRRGRYVEFNLVWDRGTHFGLQSGGRTEAILMSLPPLARWRYDWHPEPGSPEAALYEVLEPRDWAERSAETPLTGTE</sequence>
<comment type="function">
    <text evidence="7">Involved in the heme biosynthesis. Catalyzes the aerobic oxidative decarboxylation of propionate groups of rings A and B of coproporphyrinogen-III to yield the vinyl groups in protoporphyrinogen-IX.</text>
</comment>
<comment type="similarity">
    <text evidence="2 7">Belongs to the aerobic coproporphyrinogen-III oxidase family.</text>
</comment>
<dbReference type="EC" id="1.3.3.3" evidence="7"/>
<reference evidence="8 9" key="1">
    <citation type="journal article" date="2020" name="Curr. Microbiol.">
        <title>Tepidiphilus baoligensis sp. nov., a Novel Bacterium of the Family Hydrogenophilaceae Isolated from an Oil Reservoir.</title>
        <authorList>
            <person name="Zhang X."/>
            <person name="Wang G."/>
            <person name="Ma X."/>
            <person name="Yu J."/>
            <person name="You J."/>
            <person name="Xue Y."/>
            <person name="Ma Y."/>
        </authorList>
    </citation>
    <scope>NUCLEOTIDE SEQUENCE [LARGE SCALE GENOMIC DNA]</scope>
    <source>
        <strain evidence="8 9">B18-69</strain>
    </source>
</reference>
<evidence type="ECO:0000256" key="1">
    <source>
        <dbReference type="ARBA" id="ARBA00005168"/>
    </source>
</evidence>
<feature type="region of interest" description="Important for dimerization" evidence="7">
    <location>
        <begin position="249"/>
        <end position="284"/>
    </location>
</feature>